<evidence type="ECO:0000256" key="2">
    <source>
        <dbReference type="SAM" id="Phobius"/>
    </source>
</evidence>
<dbReference type="OrthoDB" id="10268090at2759"/>
<dbReference type="GO" id="GO:0016491">
    <property type="term" value="F:oxidoreductase activity"/>
    <property type="evidence" value="ECO:0007669"/>
    <property type="project" value="UniProtKB-KW"/>
</dbReference>
<evidence type="ECO:0000259" key="3">
    <source>
        <dbReference type="Pfam" id="PF03435"/>
    </source>
</evidence>
<organism evidence="4 5">
    <name type="scientific">Malassezia restricta (strain ATCC 96810 / NBRC 103918 / CBS 7877)</name>
    <name type="common">Seborrheic dermatitis infection agent</name>
    <dbReference type="NCBI Taxonomy" id="425264"/>
    <lineage>
        <taxon>Eukaryota</taxon>
        <taxon>Fungi</taxon>
        <taxon>Dikarya</taxon>
        <taxon>Basidiomycota</taxon>
        <taxon>Ustilaginomycotina</taxon>
        <taxon>Malasseziomycetes</taxon>
        <taxon>Malasseziales</taxon>
        <taxon>Malasseziaceae</taxon>
        <taxon>Malassezia</taxon>
    </lineage>
</organism>
<dbReference type="PANTHER" id="PTHR12286">
    <property type="entry name" value="SACCHAROPINE DEHYDROGENASE-LIKE OXIDOREDUCTASE"/>
    <property type="match status" value="1"/>
</dbReference>
<dbReference type="VEuPathDB" id="FungiDB:DNF11_3063"/>
<gene>
    <name evidence="4" type="ORF">DNF11_3063</name>
</gene>
<feature type="domain" description="Saccharopine dehydrogenase NADP binding" evidence="3">
    <location>
        <begin position="8"/>
        <end position="135"/>
    </location>
</feature>
<dbReference type="EC" id="1.3.1.-" evidence="4"/>
<feature type="transmembrane region" description="Helical" evidence="2">
    <location>
        <begin position="272"/>
        <end position="297"/>
    </location>
</feature>
<keyword evidence="2" id="KW-1133">Transmembrane helix</keyword>
<dbReference type="AlphaFoldDB" id="A0A3G2S7I8"/>
<evidence type="ECO:0000313" key="5">
    <source>
        <dbReference type="Proteomes" id="UP000269793"/>
    </source>
</evidence>
<dbReference type="InterPro" id="IPR051276">
    <property type="entry name" value="Saccharopine_DH-like_oxidrdct"/>
</dbReference>
<dbReference type="InterPro" id="IPR036291">
    <property type="entry name" value="NAD(P)-bd_dom_sf"/>
</dbReference>
<accession>A0A3G2S7I8</accession>
<keyword evidence="2" id="KW-0472">Membrane</keyword>
<dbReference type="Proteomes" id="UP000269793">
    <property type="component" value="Chromosome V"/>
</dbReference>
<dbReference type="PANTHER" id="PTHR12286:SF5">
    <property type="entry name" value="SACCHAROPINE DEHYDROGENASE-LIKE OXIDOREDUCTASE"/>
    <property type="match status" value="1"/>
</dbReference>
<name>A0A3G2S7I8_MALR7</name>
<comment type="similarity">
    <text evidence="1">Belongs to the saccharopine dehydrogenase family.</text>
</comment>
<reference evidence="4 5" key="1">
    <citation type="submission" date="2018-10" db="EMBL/GenBank/DDBJ databases">
        <title>Complete genome sequence of Malassezia restricta CBS 7877.</title>
        <authorList>
            <person name="Morand S.C."/>
            <person name="Bertignac M."/>
            <person name="Iltis A."/>
            <person name="Kolder I."/>
            <person name="Pirovano W."/>
            <person name="Jourdain R."/>
            <person name="Clavaud C."/>
        </authorList>
    </citation>
    <scope>NUCLEOTIDE SEQUENCE [LARGE SCALE GENOMIC DNA]</scope>
    <source>
        <strain evidence="4 5">CBS 7877</strain>
    </source>
</reference>
<evidence type="ECO:0000256" key="1">
    <source>
        <dbReference type="ARBA" id="ARBA00038048"/>
    </source>
</evidence>
<keyword evidence="5" id="KW-1185">Reference proteome</keyword>
<dbReference type="EMBL" id="CP033152">
    <property type="protein sequence ID" value="AYO44013.1"/>
    <property type="molecule type" value="Genomic_DNA"/>
</dbReference>
<keyword evidence="4" id="KW-0560">Oxidoreductase</keyword>
<keyword evidence="2" id="KW-0812">Transmembrane</keyword>
<proteinExistence type="inferred from homology"/>
<sequence length="421" mass="45208">MTTRAYDVVLYGASGFTGSLAAQYLAEHPQQPRVAFAGRNEAKIRGVMDKLTGVSKERLDSIGVIKASAEDMDSIKSMVAQANVVINMVGPYALYKGFELAQAAAEAGTGYVDLTGEGSVYQRIQRELHDVAKRTHAAIVPSSGFDCLPFDLTTYLAVQEVRKASGGKADVDHALCGYLVKGSISGGTIASLVGQAKVSPITFHDAYELSPIRGSQKAQVVMQRFLPQFNKYGAFTLFTPHNTGVTNRSWGLLQQVNHPTSYGPHFRYLEGFIVPSVIAAYITSTIMMTVAWLVSYVPFVGDFMMKSVPQGTGAPIEKQLQGFGDIRTLAYSTDKKTVGLATFGVKGDPGYLRTAMFISETALTLALEKQRLSTLGQEGGVLTPATIGGDVLAERLSKYGGVKIVTKDVSNSKDLCKEAEA</sequence>
<dbReference type="InterPro" id="IPR005097">
    <property type="entry name" value="Sacchrp_dh_NADP-bd"/>
</dbReference>
<dbReference type="Pfam" id="PF03435">
    <property type="entry name" value="Sacchrp_dh_NADP"/>
    <property type="match status" value="1"/>
</dbReference>
<dbReference type="Gene3D" id="3.40.50.720">
    <property type="entry name" value="NAD(P)-binding Rossmann-like Domain"/>
    <property type="match status" value="1"/>
</dbReference>
<protein>
    <submittedName>
        <fullName evidence="4">Trans-acting enoyl reductase</fullName>
        <ecNumber evidence="4">1.3.1.-</ecNumber>
    </submittedName>
</protein>
<dbReference type="SUPFAM" id="SSF51735">
    <property type="entry name" value="NAD(P)-binding Rossmann-fold domains"/>
    <property type="match status" value="1"/>
</dbReference>
<dbReference type="GO" id="GO:0005739">
    <property type="term" value="C:mitochondrion"/>
    <property type="evidence" value="ECO:0007669"/>
    <property type="project" value="TreeGrafter"/>
</dbReference>
<dbReference type="GO" id="GO:0005886">
    <property type="term" value="C:plasma membrane"/>
    <property type="evidence" value="ECO:0007669"/>
    <property type="project" value="TreeGrafter"/>
</dbReference>
<dbReference type="GO" id="GO:0005811">
    <property type="term" value="C:lipid droplet"/>
    <property type="evidence" value="ECO:0007669"/>
    <property type="project" value="TreeGrafter"/>
</dbReference>
<dbReference type="GO" id="GO:0009247">
    <property type="term" value="P:glycolipid biosynthetic process"/>
    <property type="evidence" value="ECO:0007669"/>
    <property type="project" value="TreeGrafter"/>
</dbReference>
<evidence type="ECO:0000313" key="4">
    <source>
        <dbReference type="EMBL" id="AYO44013.1"/>
    </source>
</evidence>